<evidence type="ECO:0008006" key="4">
    <source>
        <dbReference type="Google" id="ProtNLM"/>
    </source>
</evidence>
<dbReference type="RefSeq" id="WP_253646038.1">
    <property type="nucleotide sequence ID" value="NZ_BAAAMO010000002.1"/>
</dbReference>
<evidence type="ECO:0000313" key="3">
    <source>
        <dbReference type="Proteomes" id="UP001597068"/>
    </source>
</evidence>
<proteinExistence type="predicted"/>
<organism evidence="2 3">
    <name type="scientific">Williamsia deligens</name>
    <dbReference type="NCBI Taxonomy" id="321325"/>
    <lineage>
        <taxon>Bacteria</taxon>
        <taxon>Bacillati</taxon>
        <taxon>Actinomycetota</taxon>
        <taxon>Actinomycetes</taxon>
        <taxon>Mycobacteriales</taxon>
        <taxon>Nocardiaceae</taxon>
        <taxon>Williamsia</taxon>
    </lineage>
</organism>
<reference evidence="3" key="1">
    <citation type="journal article" date="2019" name="Int. J. Syst. Evol. Microbiol.">
        <title>The Global Catalogue of Microorganisms (GCM) 10K type strain sequencing project: providing services to taxonomists for standard genome sequencing and annotation.</title>
        <authorList>
            <consortium name="The Broad Institute Genomics Platform"/>
            <consortium name="The Broad Institute Genome Sequencing Center for Infectious Disease"/>
            <person name="Wu L."/>
            <person name="Ma J."/>
        </authorList>
    </citation>
    <scope>NUCLEOTIDE SEQUENCE [LARGE SCALE GENOMIC DNA]</scope>
    <source>
        <strain evidence="3">CCUG 50873</strain>
    </source>
</reference>
<dbReference type="EMBL" id="JBHTIL010000001">
    <property type="protein sequence ID" value="MFD0926058.1"/>
    <property type="molecule type" value="Genomic_DNA"/>
</dbReference>
<name>A0ABW3G7F0_9NOCA</name>
<feature type="compositionally biased region" description="Low complexity" evidence="1">
    <location>
        <begin position="40"/>
        <end position="58"/>
    </location>
</feature>
<feature type="region of interest" description="Disordered" evidence="1">
    <location>
        <begin position="40"/>
        <end position="61"/>
    </location>
</feature>
<accession>A0ABW3G7F0</accession>
<dbReference type="Proteomes" id="UP001597068">
    <property type="component" value="Unassembled WGS sequence"/>
</dbReference>
<protein>
    <recommendedName>
        <fullName evidence="4">Lipoprotein</fullName>
    </recommendedName>
</protein>
<evidence type="ECO:0000256" key="1">
    <source>
        <dbReference type="SAM" id="MobiDB-lite"/>
    </source>
</evidence>
<comment type="caution">
    <text evidence="2">The sequence shown here is derived from an EMBL/GenBank/DDBJ whole genome shotgun (WGS) entry which is preliminary data.</text>
</comment>
<keyword evidence="3" id="KW-1185">Reference proteome</keyword>
<gene>
    <name evidence="2" type="ORF">ACFQ04_09945</name>
</gene>
<evidence type="ECO:0000313" key="2">
    <source>
        <dbReference type="EMBL" id="MFD0926058.1"/>
    </source>
</evidence>
<sequence>MNSLSTPAPRRARHRSAPRVAAVVIAVLAVCGLLGACGSGSDSPAGPGSPSALALPSDFPKDDVPVLDGPLLSAGGTADEGWNLTVQGPATATTALDDAVGDLTKAGYKEVQRTTEGGNKVVVLSATKSGTLYTVEVGSVAGAAGGGNSVFYQVSRG</sequence>